<gene>
    <name evidence="1" type="ORF">EV182_006054</name>
</gene>
<reference evidence="1" key="1">
    <citation type="submission" date="2022-06" db="EMBL/GenBank/DDBJ databases">
        <title>Phylogenomic reconstructions and comparative analyses of Kickxellomycotina fungi.</title>
        <authorList>
            <person name="Reynolds N.K."/>
            <person name="Stajich J.E."/>
            <person name="Barry K."/>
            <person name="Grigoriev I.V."/>
            <person name="Crous P."/>
            <person name="Smith M.E."/>
        </authorList>
    </citation>
    <scope>NUCLEOTIDE SEQUENCE</scope>
    <source>
        <strain evidence="1">RSA 2271</strain>
    </source>
</reference>
<evidence type="ECO:0000313" key="2">
    <source>
        <dbReference type="Proteomes" id="UP001145114"/>
    </source>
</evidence>
<dbReference type="Proteomes" id="UP001145114">
    <property type="component" value="Unassembled WGS sequence"/>
</dbReference>
<dbReference type="EMBL" id="JAMZIH010002366">
    <property type="protein sequence ID" value="KAJ1677495.1"/>
    <property type="molecule type" value="Genomic_DNA"/>
</dbReference>
<sequence>MSIHSVSGYRRLRERYLEVDSVTEFLKDIGPASGKQSDSLRHPHSHTSATSSQAQQSRRPSSAGTSIGDLVKQMNVRLNGGNAASRSSSVSARATSSRQLPPRPPSSSGSQRYYRNPSATFKAELSPQTLRYLQTLSSNNHHLNSEETGLQGRASAARQP</sequence>
<comment type="caution">
    <text evidence="1">The sequence shown here is derived from an EMBL/GenBank/DDBJ whole genome shotgun (WGS) entry which is preliminary data.</text>
</comment>
<proteinExistence type="predicted"/>
<feature type="non-terminal residue" evidence="1">
    <location>
        <position position="160"/>
    </location>
</feature>
<evidence type="ECO:0000313" key="1">
    <source>
        <dbReference type="EMBL" id="KAJ1677495.1"/>
    </source>
</evidence>
<organism evidence="1 2">
    <name type="scientific">Spiromyces aspiralis</name>
    <dbReference type="NCBI Taxonomy" id="68401"/>
    <lineage>
        <taxon>Eukaryota</taxon>
        <taxon>Fungi</taxon>
        <taxon>Fungi incertae sedis</taxon>
        <taxon>Zoopagomycota</taxon>
        <taxon>Kickxellomycotina</taxon>
        <taxon>Kickxellomycetes</taxon>
        <taxon>Kickxellales</taxon>
        <taxon>Kickxellaceae</taxon>
        <taxon>Spiromyces</taxon>
    </lineage>
</organism>
<keyword evidence="2" id="KW-1185">Reference proteome</keyword>
<accession>A0ACC1HLQ0</accession>
<protein>
    <submittedName>
        <fullName evidence="1">Uncharacterized protein</fullName>
    </submittedName>
</protein>
<name>A0ACC1HLQ0_9FUNG</name>